<dbReference type="InterPro" id="IPR005162">
    <property type="entry name" value="Retrotrans_gag_dom"/>
</dbReference>
<evidence type="ECO:0000256" key="1">
    <source>
        <dbReference type="SAM" id="MobiDB-lite"/>
    </source>
</evidence>
<feature type="non-terminal residue" evidence="3">
    <location>
        <position position="151"/>
    </location>
</feature>
<feature type="domain" description="Retrotransposon gag" evidence="2">
    <location>
        <begin position="3"/>
        <end position="56"/>
    </location>
</feature>
<protein>
    <recommendedName>
        <fullName evidence="2">Retrotransposon gag domain-containing protein</fullName>
    </recommendedName>
</protein>
<gene>
    <name evidence="3" type="ORF">EJD97_009093</name>
</gene>
<dbReference type="Pfam" id="PF03732">
    <property type="entry name" value="Retrotrans_gag"/>
    <property type="match status" value="1"/>
</dbReference>
<feature type="region of interest" description="Disordered" evidence="1">
    <location>
        <begin position="59"/>
        <end position="128"/>
    </location>
</feature>
<evidence type="ECO:0000259" key="2">
    <source>
        <dbReference type="Pfam" id="PF03732"/>
    </source>
</evidence>
<comment type="caution">
    <text evidence="3">The sequence shown here is derived from an EMBL/GenBank/DDBJ whole genome shotgun (WGS) entry which is preliminary data.</text>
</comment>
<sequence>MSKTAFLERFFAREMREAKVEEFINLKQGSMTVREYSLKFVKLSRLMVHVQQVEESRKMIHTRVGNKSRQAEENFSRKSSTEIRDKPRFKKGLSHQGESSSSKGRHDRDSESRIKRNNEVDTPQERPPCRLCGKLHGGECMMGTNACYSCG</sequence>
<feature type="compositionally biased region" description="Basic and acidic residues" evidence="1">
    <location>
        <begin position="69"/>
        <end position="86"/>
    </location>
</feature>
<feature type="compositionally biased region" description="Basic and acidic residues" evidence="1">
    <location>
        <begin position="104"/>
        <end position="128"/>
    </location>
</feature>
<accession>A0A6N2AK93</accession>
<dbReference type="AlphaFoldDB" id="A0A6N2AK93"/>
<evidence type="ECO:0000313" key="3">
    <source>
        <dbReference type="EMBL" id="TMW81531.1"/>
    </source>
</evidence>
<name>A0A6N2AK93_SOLCI</name>
<dbReference type="EMBL" id="RXGB01023884">
    <property type="protein sequence ID" value="TMW81531.1"/>
    <property type="molecule type" value="Genomic_DNA"/>
</dbReference>
<reference evidence="3" key="1">
    <citation type="submission" date="2019-05" db="EMBL/GenBank/DDBJ databases">
        <title>The de novo reference genome and transcriptome assemblies of the wild tomato species Solanum chilense.</title>
        <authorList>
            <person name="Stam R."/>
            <person name="Nosenko T."/>
            <person name="Hoerger A.C."/>
            <person name="Stephan W."/>
            <person name="Seidel M.A."/>
            <person name="Kuhn J.M.M."/>
            <person name="Haberer G."/>
            <person name="Tellier A."/>
        </authorList>
    </citation>
    <scope>NUCLEOTIDE SEQUENCE</scope>
    <source>
        <tissue evidence="3">Mature leaves</tissue>
    </source>
</reference>
<proteinExistence type="predicted"/>
<organism evidence="3">
    <name type="scientific">Solanum chilense</name>
    <name type="common">Tomato</name>
    <name type="synonym">Lycopersicon chilense</name>
    <dbReference type="NCBI Taxonomy" id="4083"/>
    <lineage>
        <taxon>Eukaryota</taxon>
        <taxon>Viridiplantae</taxon>
        <taxon>Streptophyta</taxon>
        <taxon>Embryophyta</taxon>
        <taxon>Tracheophyta</taxon>
        <taxon>Spermatophyta</taxon>
        <taxon>Magnoliopsida</taxon>
        <taxon>eudicotyledons</taxon>
        <taxon>Gunneridae</taxon>
        <taxon>Pentapetalae</taxon>
        <taxon>asterids</taxon>
        <taxon>lamiids</taxon>
        <taxon>Solanales</taxon>
        <taxon>Solanaceae</taxon>
        <taxon>Solanoideae</taxon>
        <taxon>Solaneae</taxon>
        <taxon>Solanum</taxon>
        <taxon>Solanum subgen. Lycopersicon</taxon>
    </lineage>
</organism>